<dbReference type="InterPro" id="IPR009057">
    <property type="entry name" value="Homeodomain-like_sf"/>
</dbReference>
<dbReference type="GO" id="GO:1901135">
    <property type="term" value="P:carbohydrate derivative metabolic process"/>
    <property type="evidence" value="ECO:0007669"/>
    <property type="project" value="InterPro"/>
</dbReference>
<dbReference type="InterPro" id="IPR047640">
    <property type="entry name" value="RpiR-like"/>
</dbReference>
<dbReference type="InterPro" id="IPR046348">
    <property type="entry name" value="SIS_dom_sf"/>
</dbReference>
<protein>
    <submittedName>
        <fullName evidence="6">MurR/RpiR family transcriptional regulator</fullName>
    </submittedName>
</protein>
<dbReference type="Pfam" id="PF01418">
    <property type="entry name" value="HTH_6"/>
    <property type="match status" value="1"/>
</dbReference>
<dbReference type="OrthoDB" id="370421at2"/>
<dbReference type="PANTHER" id="PTHR30514">
    <property type="entry name" value="GLUCOKINASE"/>
    <property type="match status" value="1"/>
</dbReference>
<dbReference type="InterPro" id="IPR001347">
    <property type="entry name" value="SIS_dom"/>
</dbReference>
<accession>A0A371AZG8</accession>
<evidence type="ECO:0000256" key="1">
    <source>
        <dbReference type="ARBA" id="ARBA00023015"/>
    </source>
</evidence>
<dbReference type="EMBL" id="QRCT01000009">
    <property type="protein sequence ID" value="RDU24947.1"/>
    <property type="molecule type" value="Genomic_DNA"/>
</dbReference>
<evidence type="ECO:0000256" key="2">
    <source>
        <dbReference type="ARBA" id="ARBA00023125"/>
    </source>
</evidence>
<dbReference type="GO" id="GO:0003677">
    <property type="term" value="F:DNA binding"/>
    <property type="evidence" value="ECO:0007669"/>
    <property type="project" value="UniProtKB-KW"/>
</dbReference>
<evidence type="ECO:0000313" key="7">
    <source>
        <dbReference type="Proteomes" id="UP000255036"/>
    </source>
</evidence>
<dbReference type="Gene3D" id="3.40.50.10490">
    <property type="entry name" value="Glucose-6-phosphate isomerase like protein, domain 1"/>
    <property type="match status" value="1"/>
</dbReference>
<dbReference type="SUPFAM" id="SSF53697">
    <property type="entry name" value="SIS domain"/>
    <property type="match status" value="1"/>
</dbReference>
<evidence type="ECO:0000313" key="6">
    <source>
        <dbReference type="EMBL" id="RDU24947.1"/>
    </source>
</evidence>
<dbReference type="RefSeq" id="WP_115480431.1">
    <property type="nucleotide sequence ID" value="NZ_QRCT01000009.1"/>
</dbReference>
<keyword evidence="3" id="KW-0804">Transcription</keyword>
<dbReference type="InterPro" id="IPR036388">
    <property type="entry name" value="WH-like_DNA-bd_sf"/>
</dbReference>
<name>A0A371AZG8_9FIRM</name>
<dbReference type="GO" id="GO:0003700">
    <property type="term" value="F:DNA-binding transcription factor activity"/>
    <property type="evidence" value="ECO:0007669"/>
    <property type="project" value="InterPro"/>
</dbReference>
<dbReference type="Pfam" id="PF01380">
    <property type="entry name" value="SIS"/>
    <property type="match status" value="1"/>
</dbReference>
<organism evidence="6 7">
    <name type="scientific">Anaerosacchariphilus polymeriproducens</name>
    <dbReference type="NCBI Taxonomy" id="1812858"/>
    <lineage>
        <taxon>Bacteria</taxon>
        <taxon>Bacillati</taxon>
        <taxon>Bacillota</taxon>
        <taxon>Clostridia</taxon>
        <taxon>Lachnospirales</taxon>
        <taxon>Lachnospiraceae</taxon>
        <taxon>Anaerosacchariphilus</taxon>
    </lineage>
</organism>
<dbReference type="AlphaFoldDB" id="A0A371AZG8"/>
<dbReference type="InterPro" id="IPR000281">
    <property type="entry name" value="HTH_RpiR"/>
</dbReference>
<feature type="domain" description="SIS" evidence="5">
    <location>
        <begin position="119"/>
        <end position="264"/>
    </location>
</feature>
<keyword evidence="7" id="KW-1185">Reference proteome</keyword>
<keyword evidence="1" id="KW-0805">Transcription regulation</keyword>
<keyword evidence="2" id="KW-0238">DNA-binding</keyword>
<dbReference type="GO" id="GO:0097367">
    <property type="term" value="F:carbohydrate derivative binding"/>
    <property type="evidence" value="ECO:0007669"/>
    <property type="project" value="InterPro"/>
</dbReference>
<evidence type="ECO:0000259" key="4">
    <source>
        <dbReference type="PROSITE" id="PS51071"/>
    </source>
</evidence>
<comment type="caution">
    <text evidence="6">The sequence shown here is derived from an EMBL/GenBank/DDBJ whole genome shotgun (WGS) entry which is preliminary data.</text>
</comment>
<dbReference type="Proteomes" id="UP000255036">
    <property type="component" value="Unassembled WGS sequence"/>
</dbReference>
<dbReference type="PROSITE" id="PS51464">
    <property type="entry name" value="SIS"/>
    <property type="match status" value="1"/>
</dbReference>
<reference evidence="6 7" key="1">
    <citation type="submission" date="2018-07" db="EMBL/GenBank/DDBJ databases">
        <title>Anaerosacharophilus polymeroproducens gen. nov. sp. nov., an anaerobic bacterium isolated from salt field.</title>
        <authorList>
            <person name="Kim W."/>
            <person name="Yang S.-H."/>
            <person name="Oh J."/>
            <person name="Lee J.-H."/>
            <person name="Kwon K.K."/>
        </authorList>
    </citation>
    <scope>NUCLEOTIDE SEQUENCE [LARGE SCALE GENOMIC DNA]</scope>
    <source>
        <strain evidence="6 7">MCWD5</strain>
    </source>
</reference>
<proteinExistence type="predicted"/>
<gene>
    <name evidence="6" type="ORF">DWV06_01590</name>
</gene>
<evidence type="ECO:0000259" key="5">
    <source>
        <dbReference type="PROSITE" id="PS51464"/>
    </source>
</evidence>
<dbReference type="PROSITE" id="PS51071">
    <property type="entry name" value="HTH_RPIR"/>
    <property type="match status" value="1"/>
</dbReference>
<evidence type="ECO:0000256" key="3">
    <source>
        <dbReference type="ARBA" id="ARBA00023163"/>
    </source>
</evidence>
<dbReference type="Gene3D" id="1.10.10.10">
    <property type="entry name" value="Winged helix-like DNA-binding domain superfamily/Winged helix DNA-binding domain"/>
    <property type="match status" value="1"/>
</dbReference>
<dbReference type="SUPFAM" id="SSF46689">
    <property type="entry name" value="Homeodomain-like"/>
    <property type="match status" value="1"/>
</dbReference>
<feature type="domain" description="HTH rpiR-type" evidence="4">
    <location>
        <begin position="1"/>
        <end position="75"/>
    </location>
</feature>
<dbReference type="InterPro" id="IPR035472">
    <property type="entry name" value="RpiR-like_SIS"/>
</dbReference>
<sequence length="275" mass="30969">MELEFPVMPACLTKAEEKIMDYIFGHTGHFLFASIGQLSEQLGISDATISRFARHVGCKDFKELKAVVMEQSTIGEPAIKMAGTLNKEKNFCVESWIMQQQICLKHTMEQLDSVEFQRAAEEIVTARRIFIHGKNASGSMAQLLFYRLRRLGIQVSLLPAGGTEIIEGLVHADNNDLVVMFSFSKISNEGRLILDYQKSAGYHTLAFTSRLYVPKEQMANVNLYVYRGEEKEYHSMSAPAAIVDALTLVVSEKIGAKSVDKLREIHVLKRQYTNI</sequence>
<dbReference type="CDD" id="cd05013">
    <property type="entry name" value="SIS_RpiR"/>
    <property type="match status" value="1"/>
</dbReference>